<dbReference type="SMART" id="SM00342">
    <property type="entry name" value="HTH_ARAC"/>
    <property type="match status" value="1"/>
</dbReference>
<comment type="caution">
    <text evidence="5">The sequence shown here is derived from an EMBL/GenBank/DDBJ whole genome shotgun (WGS) entry which is preliminary data.</text>
</comment>
<organism evidence="5 6">
    <name type="scientific">Pseudomonas poae</name>
    <dbReference type="NCBI Taxonomy" id="200451"/>
    <lineage>
        <taxon>Bacteria</taxon>
        <taxon>Pseudomonadati</taxon>
        <taxon>Pseudomonadota</taxon>
        <taxon>Gammaproteobacteria</taxon>
        <taxon>Pseudomonadales</taxon>
        <taxon>Pseudomonadaceae</taxon>
        <taxon>Pseudomonas</taxon>
    </lineage>
</organism>
<dbReference type="PANTHER" id="PTHR47894:SF1">
    <property type="entry name" value="HTH-TYPE TRANSCRIPTIONAL REGULATOR VQSM"/>
    <property type="match status" value="1"/>
</dbReference>
<evidence type="ECO:0000256" key="2">
    <source>
        <dbReference type="ARBA" id="ARBA00023125"/>
    </source>
</evidence>
<accession>A0A423ERN2</accession>
<dbReference type="GO" id="GO:0005829">
    <property type="term" value="C:cytosol"/>
    <property type="evidence" value="ECO:0007669"/>
    <property type="project" value="TreeGrafter"/>
</dbReference>
<dbReference type="PROSITE" id="PS01124">
    <property type="entry name" value="HTH_ARAC_FAMILY_2"/>
    <property type="match status" value="1"/>
</dbReference>
<dbReference type="Pfam" id="PF12625">
    <property type="entry name" value="Arabinose_bd"/>
    <property type="match status" value="1"/>
</dbReference>
<dbReference type="GO" id="GO:0000976">
    <property type="term" value="F:transcription cis-regulatory region binding"/>
    <property type="evidence" value="ECO:0007669"/>
    <property type="project" value="TreeGrafter"/>
</dbReference>
<dbReference type="InterPro" id="IPR020449">
    <property type="entry name" value="Tscrpt_reg_AraC-type_HTH"/>
</dbReference>
<keyword evidence="2" id="KW-0238">DNA-binding</keyword>
<evidence type="ECO:0000256" key="1">
    <source>
        <dbReference type="ARBA" id="ARBA00023015"/>
    </source>
</evidence>
<reference evidence="5 6" key="1">
    <citation type="submission" date="2016-10" db="EMBL/GenBank/DDBJ databases">
        <title>Comparative genome analysis of multiple Pseudomonas spp. focuses on biocontrol and plant growth promoting traits.</title>
        <authorList>
            <person name="Tao X.-Y."/>
            <person name="Taylor C.G."/>
        </authorList>
    </citation>
    <scope>NUCLEOTIDE SEQUENCE [LARGE SCALE GENOMIC DNA]</scope>
    <source>
        <strain evidence="5 6">29G9</strain>
    </source>
</reference>
<dbReference type="PRINTS" id="PR00032">
    <property type="entry name" value="HTHARAC"/>
</dbReference>
<proteinExistence type="predicted"/>
<keyword evidence="1" id="KW-0805">Transcription regulation</keyword>
<dbReference type="GO" id="GO:0003700">
    <property type="term" value="F:DNA-binding transcription factor activity"/>
    <property type="evidence" value="ECO:0007669"/>
    <property type="project" value="InterPro"/>
</dbReference>
<dbReference type="InterPro" id="IPR009057">
    <property type="entry name" value="Homeodomain-like_sf"/>
</dbReference>
<dbReference type="InterPro" id="IPR032687">
    <property type="entry name" value="AraC-type_N"/>
</dbReference>
<dbReference type="Proteomes" id="UP000284656">
    <property type="component" value="Unassembled WGS sequence"/>
</dbReference>
<sequence length="256" mass="29633">MMVDLALGCATLGAAIEQVVNFFRIIGDDLQIYCEQRDDEFWLGVRLAQPELDPQGFLPDFWLLYLQRFFSWATDLLLPVKVVVCSATGKCNQNQRLVAFIREDWVASETNDALLISRKYWTLPIVRTRSEWLENVDRLVFQGIITWPDGNEQYANQVRALLLKALHLRTPPPRLQEIAQVLCLTVQTLHRHLQHEGTGYQRLLDELRRDFAIDLLVRQHQSIAQVAQQLGFAEPRSFSRAFKQWTGQSPSDVRRS</sequence>
<dbReference type="Gene3D" id="1.10.10.60">
    <property type="entry name" value="Homeodomain-like"/>
    <property type="match status" value="1"/>
</dbReference>
<evidence type="ECO:0000313" key="5">
    <source>
        <dbReference type="EMBL" id="ROM33984.1"/>
    </source>
</evidence>
<feature type="domain" description="HTH araC/xylS-type" evidence="4">
    <location>
        <begin position="156"/>
        <end position="256"/>
    </location>
</feature>
<gene>
    <name evidence="5" type="ORF">BK648_24820</name>
</gene>
<dbReference type="SUPFAM" id="SSF46689">
    <property type="entry name" value="Homeodomain-like"/>
    <property type="match status" value="1"/>
</dbReference>
<evidence type="ECO:0000259" key="4">
    <source>
        <dbReference type="PROSITE" id="PS01124"/>
    </source>
</evidence>
<dbReference type="EMBL" id="MOAY01000081">
    <property type="protein sequence ID" value="ROM33984.1"/>
    <property type="molecule type" value="Genomic_DNA"/>
</dbReference>
<dbReference type="InterPro" id="IPR018060">
    <property type="entry name" value="HTH_AraC"/>
</dbReference>
<name>A0A423ERN2_9PSED</name>
<dbReference type="PANTHER" id="PTHR47894">
    <property type="entry name" value="HTH-TYPE TRANSCRIPTIONAL REGULATOR GADX"/>
    <property type="match status" value="1"/>
</dbReference>
<protein>
    <recommendedName>
        <fullName evidence="4">HTH araC/xylS-type domain-containing protein</fullName>
    </recommendedName>
</protein>
<evidence type="ECO:0000256" key="3">
    <source>
        <dbReference type="ARBA" id="ARBA00023163"/>
    </source>
</evidence>
<dbReference type="AlphaFoldDB" id="A0A423ERN2"/>
<keyword evidence="3" id="KW-0804">Transcription</keyword>
<evidence type="ECO:0000313" key="6">
    <source>
        <dbReference type="Proteomes" id="UP000284656"/>
    </source>
</evidence>
<dbReference type="Pfam" id="PF12833">
    <property type="entry name" value="HTH_18"/>
    <property type="match status" value="1"/>
</dbReference>